<dbReference type="Proteomes" id="UP000789901">
    <property type="component" value="Unassembled WGS sequence"/>
</dbReference>
<gene>
    <name evidence="1" type="ORF">GMARGA_LOCUS20901</name>
</gene>
<sequence>MEEHDHNQTEFDLLYSGSETNMLTIEDTEHRTDTYQNKFQENTTFCNWSDMVNGINRPFNNNQAEYNISNYNEYDNLIMNSKSTCHEQFRTNMFCGLDALNRINNSHNQFEHDNNNGDTYYEEIQEDILFRNWDHTVNEYSINSNVLNNTNQVEYKANSIENIEGNVYEELQEGMLFCDWNHAMEERCYRIEKFKNGDIRRRTIVCEHYGQPEVMKSKDPKKEATSKHVGCTWQINLLCPERENFYKIIYITKLVNEYKNHNLDKALYDFRENMEFTPVMINDVKFFVKKMNCNPQQIHKALEEKYFTKVYMPVLRRVIQQFRPKLCDQTNDASHLYEELLKKKKIILNESWANAFILKFFMAGISSTSQVESYNSKVKKLIFNSNTSLLELVEKLTVCIVEEDKKTEYALFRALVLKTALVATADIILPNV</sequence>
<evidence type="ECO:0000313" key="2">
    <source>
        <dbReference type="Proteomes" id="UP000789901"/>
    </source>
</evidence>
<protein>
    <submittedName>
        <fullName evidence="1">46451_t:CDS:1</fullName>
    </submittedName>
</protein>
<name>A0ABN7VNU7_GIGMA</name>
<organism evidence="1 2">
    <name type="scientific">Gigaspora margarita</name>
    <dbReference type="NCBI Taxonomy" id="4874"/>
    <lineage>
        <taxon>Eukaryota</taxon>
        <taxon>Fungi</taxon>
        <taxon>Fungi incertae sedis</taxon>
        <taxon>Mucoromycota</taxon>
        <taxon>Glomeromycotina</taxon>
        <taxon>Glomeromycetes</taxon>
        <taxon>Diversisporales</taxon>
        <taxon>Gigasporaceae</taxon>
        <taxon>Gigaspora</taxon>
    </lineage>
</organism>
<accession>A0ABN7VNU7</accession>
<reference evidence="1 2" key="1">
    <citation type="submission" date="2021-06" db="EMBL/GenBank/DDBJ databases">
        <authorList>
            <person name="Kallberg Y."/>
            <person name="Tangrot J."/>
            <person name="Rosling A."/>
        </authorList>
    </citation>
    <scope>NUCLEOTIDE SEQUENCE [LARGE SCALE GENOMIC DNA]</scope>
    <source>
        <strain evidence="1 2">120-4 pot B 10/14</strain>
    </source>
</reference>
<proteinExistence type="predicted"/>
<evidence type="ECO:0000313" key="1">
    <source>
        <dbReference type="EMBL" id="CAG8788883.1"/>
    </source>
</evidence>
<dbReference type="EMBL" id="CAJVQB010018803">
    <property type="protein sequence ID" value="CAG8788883.1"/>
    <property type="molecule type" value="Genomic_DNA"/>
</dbReference>
<comment type="caution">
    <text evidence="1">The sequence shown here is derived from an EMBL/GenBank/DDBJ whole genome shotgun (WGS) entry which is preliminary data.</text>
</comment>
<keyword evidence="2" id="KW-1185">Reference proteome</keyword>